<evidence type="ECO:0000259" key="1">
    <source>
        <dbReference type="Pfam" id="PF02627"/>
    </source>
</evidence>
<dbReference type="SUPFAM" id="SSF69118">
    <property type="entry name" value="AhpD-like"/>
    <property type="match status" value="1"/>
</dbReference>
<keyword evidence="3" id="KW-1185">Reference proteome</keyword>
<dbReference type="GO" id="GO:0051920">
    <property type="term" value="F:peroxiredoxin activity"/>
    <property type="evidence" value="ECO:0007669"/>
    <property type="project" value="InterPro"/>
</dbReference>
<dbReference type="PANTHER" id="PTHR33570:SF2">
    <property type="entry name" value="CARBOXYMUCONOLACTONE DECARBOXYLASE-LIKE DOMAIN-CONTAINING PROTEIN"/>
    <property type="match status" value="1"/>
</dbReference>
<dbReference type="InterPro" id="IPR029032">
    <property type="entry name" value="AhpD-like"/>
</dbReference>
<sequence length="151" mass="16806">MPPINRNKIHEANVQDAHKILFDEGIAVRRAVAGDSYVNASLKRHASTFSKPLQELVTEVGWGWIWTRPGLSKKQRSLLNLGMLCALNRSTELGVHVRGALRNGLSEEEIREALLQVGAYVGLPAAIEGFRVAEKVIEEWKKEDGKIKAKL</sequence>
<accession>A0A9P4HF14</accession>
<dbReference type="EMBL" id="ML978167">
    <property type="protein sequence ID" value="KAF2033313.1"/>
    <property type="molecule type" value="Genomic_DNA"/>
</dbReference>
<feature type="domain" description="Carboxymuconolactone decarboxylase-like" evidence="1">
    <location>
        <begin position="53"/>
        <end position="134"/>
    </location>
</feature>
<evidence type="ECO:0000313" key="2">
    <source>
        <dbReference type="EMBL" id="KAF2033313.1"/>
    </source>
</evidence>
<reference evidence="2" key="1">
    <citation type="journal article" date="2020" name="Stud. Mycol.">
        <title>101 Dothideomycetes genomes: a test case for predicting lifestyles and emergence of pathogens.</title>
        <authorList>
            <person name="Haridas S."/>
            <person name="Albert R."/>
            <person name="Binder M."/>
            <person name="Bloem J."/>
            <person name="Labutti K."/>
            <person name="Salamov A."/>
            <person name="Andreopoulos B."/>
            <person name="Baker S."/>
            <person name="Barry K."/>
            <person name="Bills G."/>
            <person name="Bluhm B."/>
            <person name="Cannon C."/>
            <person name="Castanera R."/>
            <person name="Culley D."/>
            <person name="Daum C."/>
            <person name="Ezra D."/>
            <person name="Gonzalez J."/>
            <person name="Henrissat B."/>
            <person name="Kuo A."/>
            <person name="Liang C."/>
            <person name="Lipzen A."/>
            <person name="Lutzoni F."/>
            <person name="Magnuson J."/>
            <person name="Mondo S."/>
            <person name="Nolan M."/>
            <person name="Ohm R."/>
            <person name="Pangilinan J."/>
            <person name="Park H.-J."/>
            <person name="Ramirez L."/>
            <person name="Alfaro M."/>
            <person name="Sun H."/>
            <person name="Tritt A."/>
            <person name="Yoshinaga Y."/>
            <person name="Zwiers L.-H."/>
            <person name="Turgeon B."/>
            <person name="Goodwin S."/>
            <person name="Spatafora J."/>
            <person name="Crous P."/>
            <person name="Grigoriev I."/>
        </authorList>
    </citation>
    <scope>NUCLEOTIDE SEQUENCE</scope>
    <source>
        <strain evidence="2">CBS 110217</strain>
    </source>
</reference>
<dbReference type="AlphaFoldDB" id="A0A9P4HF14"/>
<dbReference type="InterPro" id="IPR003779">
    <property type="entry name" value="CMD-like"/>
</dbReference>
<proteinExistence type="predicted"/>
<dbReference type="Pfam" id="PF02627">
    <property type="entry name" value="CMD"/>
    <property type="match status" value="1"/>
</dbReference>
<organism evidence="2 3">
    <name type="scientific">Setomelanomma holmii</name>
    <dbReference type="NCBI Taxonomy" id="210430"/>
    <lineage>
        <taxon>Eukaryota</taxon>
        <taxon>Fungi</taxon>
        <taxon>Dikarya</taxon>
        <taxon>Ascomycota</taxon>
        <taxon>Pezizomycotina</taxon>
        <taxon>Dothideomycetes</taxon>
        <taxon>Pleosporomycetidae</taxon>
        <taxon>Pleosporales</taxon>
        <taxon>Pleosporineae</taxon>
        <taxon>Phaeosphaeriaceae</taxon>
        <taxon>Setomelanomma</taxon>
    </lineage>
</organism>
<dbReference type="Proteomes" id="UP000799777">
    <property type="component" value="Unassembled WGS sequence"/>
</dbReference>
<dbReference type="OrthoDB" id="104509at2759"/>
<name>A0A9P4HF14_9PLEO</name>
<gene>
    <name evidence="2" type="ORF">EK21DRAFT_98320</name>
</gene>
<protein>
    <submittedName>
        <fullName evidence="2">CMD-domain-containing protein</fullName>
    </submittedName>
</protein>
<dbReference type="Gene3D" id="1.20.1290.10">
    <property type="entry name" value="AhpD-like"/>
    <property type="match status" value="1"/>
</dbReference>
<comment type="caution">
    <text evidence="2">The sequence shown here is derived from an EMBL/GenBank/DDBJ whole genome shotgun (WGS) entry which is preliminary data.</text>
</comment>
<dbReference type="InterPro" id="IPR052512">
    <property type="entry name" value="4CMD/NDH-1_regulator"/>
</dbReference>
<evidence type="ECO:0000313" key="3">
    <source>
        <dbReference type="Proteomes" id="UP000799777"/>
    </source>
</evidence>
<dbReference type="PANTHER" id="PTHR33570">
    <property type="entry name" value="4-CARBOXYMUCONOLACTONE DECARBOXYLASE FAMILY PROTEIN"/>
    <property type="match status" value="1"/>
</dbReference>